<proteinExistence type="predicted"/>
<evidence type="ECO:0000256" key="1">
    <source>
        <dbReference type="SAM" id="MobiDB-lite"/>
    </source>
</evidence>
<evidence type="ECO:0000313" key="2">
    <source>
        <dbReference type="EMBL" id="KFG38330.1"/>
    </source>
</evidence>
<name>A0A086K1R2_TOXGO</name>
<reference evidence="2 3" key="1">
    <citation type="submission" date="2014-07" db="EMBL/GenBank/DDBJ databases">
        <authorList>
            <person name="Sibley D."/>
            <person name="Venepally P."/>
            <person name="Karamycheva S."/>
            <person name="Hadjithomas M."/>
            <person name="Khan A."/>
            <person name="Brunk B."/>
            <person name="Roos D."/>
            <person name="Caler E."/>
            <person name="Lorenzi H."/>
        </authorList>
    </citation>
    <scope>NUCLEOTIDE SEQUENCE [LARGE SCALE GENOMIC DNA]</scope>
    <source>
        <strain evidence="2 3">FOU</strain>
    </source>
</reference>
<protein>
    <submittedName>
        <fullName evidence="2">Uncharacterized protein</fullName>
    </submittedName>
</protein>
<comment type="caution">
    <text evidence="2">The sequence shown here is derived from an EMBL/GenBank/DDBJ whole genome shotgun (WGS) entry which is preliminary data.</text>
</comment>
<dbReference type="VEuPathDB" id="ToxoDB:TGFOU_358800"/>
<evidence type="ECO:0000313" key="3">
    <source>
        <dbReference type="Proteomes" id="UP000028838"/>
    </source>
</evidence>
<dbReference type="AlphaFoldDB" id="A0A086K1R2"/>
<gene>
    <name evidence="2" type="ORF">TGFOU_358800</name>
</gene>
<organism evidence="2 3">
    <name type="scientific">Toxoplasma gondii FOU</name>
    <dbReference type="NCBI Taxonomy" id="943167"/>
    <lineage>
        <taxon>Eukaryota</taxon>
        <taxon>Sar</taxon>
        <taxon>Alveolata</taxon>
        <taxon>Apicomplexa</taxon>
        <taxon>Conoidasida</taxon>
        <taxon>Coccidia</taxon>
        <taxon>Eucoccidiorida</taxon>
        <taxon>Eimeriorina</taxon>
        <taxon>Sarcocystidae</taxon>
        <taxon>Toxoplasma</taxon>
    </lineage>
</organism>
<dbReference type="EMBL" id="AEYH02002500">
    <property type="protein sequence ID" value="KFG38330.1"/>
    <property type="molecule type" value="Genomic_DNA"/>
</dbReference>
<accession>A0A086K1R2</accession>
<sequence>MHVFQSLSGGGIHSCLRCFFSCRARCNLVLFPSGALATPVACSFSDSKARHVRTQCTFTALPLPRFPLRPHFFSLHVTRCQILNSPRPFSSSLPVCLFDHTRSRKGRGFPSSAERPALRRSVACGRSVSSSRASRPEPSKKHGGRRGAAGGTGDSVRRSGRTQVRERCGACVGA</sequence>
<feature type="region of interest" description="Disordered" evidence="1">
    <location>
        <begin position="105"/>
        <end position="174"/>
    </location>
</feature>
<dbReference type="Proteomes" id="UP000028838">
    <property type="component" value="Unassembled WGS sequence"/>
</dbReference>